<organism evidence="2">
    <name type="scientific">marine metagenome</name>
    <dbReference type="NCBI Taxonomy" id="408172"/>
    <lineage>
        <taxon>unclassified sequences</taxon>
        <taxon>metagenomes</taxon>
        <taxon>ecological metagenomes</taxon>
    </lineage>
</organism>
<protein>
    <submittedName>
        <fullName evidence="2">Uncharacterized protein</fullName>
    </submittedName>
</protein>
<name>A0A382A7F0_9ZZZZ</name>
<evidence type="ECO:0000256" key="1">
    <source>
        <dbReference type="SAM" id="MobiDB-lite"/>
    </source>
</evidence>
<reference evidence="2" key="1">
    <citation type="submission" date="2018-05" db="EMBL/GenBank/DDBJ databases">
        <authorList>
            <person name="Lanie J.A."/>
            <person name="Ng W.-L."/>
            <person name="Kazmierczak K.M."/>
            <person name="Andrzejewski T.M."/>
            <person name="Davidsen T.M."/>
            <person name="Wayne K.J."/>
            <person name="Tettelin H."/>
            <person name="Glass J.I."/>
            <person name="Rusch D."/>
            <person name="Podicherti R."/>
            <person name="Tsui H.-C.T."/>
            <person name="Winkler M.E."/>
        </authorList>
    </citation>
    <scope>NUCLEOTIDE SEQUENCE</scope>
</reference>
<evidence type="ECO:0000313" key="2">
    <source>
        <dbReference type="EMBL" id="SVA96883.1"/>
    </source>
</evidence>
<feature type="compositionally biased region" description="Polar residues" evidence="1">
    <location>
        <begin position="54"/>
        <end position="74"/>
    </location>
</feature>
<sequence length="369" mass="41930">KLPYVIIAANLMIFLNSGCITSEQKIKQKLELLKNADDKHMQMLSKELDAEPANEQSQTLEKTQSMVTLTEGDSSPSWVRELPVDCSRKFYCGTAFIDQCENANSCRKEAETKARNDLRKQISVRMRSITSSRTYTELSAENESGHKTFQSEIRERGASIELKNVIFTHFYLRPEKQLQTLARMKRPEEHKAKADAPEQIKSGTMPPLLLAFTNNEKSPNLNRNETQTLFQQRYSDALLQEKAVLLEGGTYQNWGLLRGNALHKRASEALAEYPAGAAVVLSLSGRLDPHEGNMFKGIATVFLNVAAYGKENASLFRKSFKIRRFMVNSPDKLEDFQRQEQFLRTVEKGLNEFENQLVAELKLALSTRQ</sequence>
<feature type="region of interest" description="Disordered" evidence="1">
    <location>
        <begin position="49"/>
        <end position="74"/>
    </location>
</feature>
<dbReference type="Gene3D" id="3.10.28.20">
    <property type="entry name" value="Acetamidase/Formamidase-like domains"/>
    <property type="match status" value="1"/>
</dbReference>
<gene>
    <name evidence="2" type="ORF">METZ01_LOCUS149737</name>
</gene>
<proteinExistence type="predicted"/>
<dbReference type="EMBL" id="UINC01024028">
    <property type="protein sequence ID" value="SVA96883.1"/>
    <property type="molecule type" value="Genomic_DNA"/>
</dbReference>
<feature type="non-terminal residue" evidence="2">
    <location>
        <position position="1"/>
    </location>
</feature>
<accession>A0A382A7F0</accession>
<dbReference type="AlphaFoldDB" id="A0A382A7F0"/>